<keyword evidence="4" id="KW-0677">Repeat</keyword>
<evidence type="ECO:0000256" key="8">
    <source>
        <dbReference type="SAM" id="Phobius"/>
    </source>
</evidence>
<dbReference type="GO" id="GO:0005774">
    <property type="term" value="C:vacuolar membrane"/>
    <property type="evidence" value="ECO:0007669"/>
    <property type="project" value="TreeGrafter"/>
</dbReference>
<proteinExistence type="predicted"/>
<keyword evidence="8" id="KW-0812">Transmembrane</keyword>
<keyword evidence="3" id="KW-0107">Calcium channel</keyword>
<comment type="caution">
    <text evidence="9">The sequence shown here is derived from an EMBL/GenBank/DDBJ whole genome shotgun (WGS) entry which is preliminary data.</text>
</comment>
<keyword evidence="5" id="KW-0106">Calcium</keyword>
<sequence length="99" mass="11561">MMAEDGIGLPEEVLDESAKFDRAAMFYFFFIRWDFIWSLNIFALVLLNFLEVPYSFACECINASFGKCKRKKTKIKPWLDEFYTLKSLLTLMKLGPILA</sequence>
<keyword evidence="8" id="KW-0472">Membrane</keyword>
<dbReference type="InterPro" id="IPR044581">
    <property type="entry name" value="TPC1_plant"/>
</dbReference>
<feature type="transmembrane region" description="Helical" evidence="8">
    <location>
        <begin position="24"/>
        <end position="47"/>
    </location>
</feature>
<gene>
    <name evidence="9" type="primary">TPC1</name>
    <name evidence="9" type="ORF">QJS10_CPA07g00812</name>
</gene>
<evidence type="ECO:0000256" key="1">
    <source>
        <dbReference type="ARBA" id="ARBA00022448"/>
    </source>
</evidence>
<protein>
    <submittedName>
        <fullName evidence="9">Two pore calcium channel protein 1</fullName>
    </submittedName>
</protein>
<evidence type="ECO:0000256" key="3">
    <source>
        <dbReference type="ARBA" id="ARBA00022673"/>
    </source>
</evidence>
<keyword evidence="8" id="KW-1133">Transmembrane helix</keyword>
<evidence type="ECO:0000313" key="10">
    <source>
        <dbReference type="Proteomes" id="UP001180020"/>
    </source>
</evidence>
<dbReference type="EMBL" id="JAUJYO010000007">
    <property type="protein sequence ID" value="KAK1312640.1"/>
    <property type="molecule type" value="Genomic_DNA"/>
</dbReference>
<dbReference type="AlphaFoldDB" id="A0AAV9EGM9"/>
<evidence type="ECO:0000256" key="4">
    <source>
        <dbReference type="ARBA" id="ARBA00022737"/>
    </source>
</evidence>
<reference evidence="9" key="1">
    <citation type="journal article" date="2023" name="Nat. Commun.">
        <title>Diploid and tetraploid genomes of Acorus and the evolution of monocots.</title>
        <authorList>
            <person name="Ma L."/>
            <person name="Liu K.W."/>
            <person name="Li Z."/>
            <person name="Hsiao Y.Y."/>
            <person name="Qi Y."/>
            <person name="Fu T."/>
            <person name="Tang G.D."/>
            <person name="Zhang D."/>
            <person name="Sun W.H."/>
            <person name="Liu D.K."/>
            <person name="Li Y."/>
            <person name="Chen G.Z."/>
            <person name="Liu X.D."/>
            <person name="Liao X.Y."/>
            <person name="Jiang Y.T."/>
            <person name="Yu X."/>
            <person name="Hao Y."/>
            <person name="Huang J."/>
            <person name="Zhao X.W."/>
            <person name="Ke S."/>
            <person name="Chen Y.Y."/>
            <person name="Wu W.L."/>
            <person name="Hsu J.L."/>
            <person name="Lin Y.F."/>
            <person name="Huang M.D."/>
            <person name="Li C.Y."/>
            <person name="Huang L."/>
            <person name="Wang Z.W."/>
            <person name="Zhao X."/>
            <person name="Zhong W.Y."/>
            <person name="Peng D.H."/>
            <person name="Ahmad S."/>
            <person name="Lan S."/>
            <person name="Zhang J.S."/>
            <person name="Tsai W.C."/>
            <person name="Van de Peer Y."/>
            <person name="Liu Z.J."/>
        </authorList>
    </citation>
    <scope>NUCLEOTIDE SEQUENCE</scope>
    <source>
        <strain evidence="9">CP</strain>
    </source>
</reference>
<dbReference type="GO" id="GO:0000325">
    <property type="term" value="C:plant-type vacuole"/>
    <property type="evidence" value="ECO:0007669"/>
    <property type="project" value="TreeGrafter"/>
</dbReference>
<keyword evidence="6" id="KW-0406">Ion transport</keyword>
<keyword evidence="1" id="KW-0813">Transport</keyword>
<dbReference type="GO" id="GO:0005245">
    <property type="term" value="F:voltage-gated calcium channel activity"/>
    <property type="evidence" value="ECO:0007669"/>
    <property type="project" value="InterPro"/>
</dbReference>
<name>A0AAV9EGM9_ACOCL</name>
<organism evidence="9 10">
    <name type="scientific">Acorus calamus</name>
    <name type="common">Sweet flag</name>
    <dbReference type="NCBI Taxonomy" id="4465"/>
    <lineage>
        <taxon>Eukaryota</taxon>
        <taxon>Viridiplantae</taxon>
        <taxon>Streptophyta</taxon>
        <taxon>Embryophyta</taxon>
        <taxon>Tracheophyta</taxon>
        <taxon>Spermatophyta</taxon>
        <taxon>Magnoliopsida</taxon>
        <taxon>Liliopsida</taxon>
        <taxon>Acoraceae</taxon>
        <taxon>Acorus</taxon>
    </lineage>
</organism>
<evidence type="ECO:0000313" key="9">
    <source>
        <dbReference type="EMBL" id="KAK1312640.1"/>
    </source>
</evidence>
<dbReference type="PANTHER" id="PTHR46988">
    <property type="entry name" value="TWO PORE CALCIUM CHANNEL PROTEIN 1"/>
    <property type="match status" value="1"/>
</dbReference>
<keyword evidence="7" id="KW-0407">Ion channel</keyword>
<dbReference type="Proteomes" id="UP001180020">
    <property type="component" value="Unassembled WGS sequence"/>
</dbReference>
<evidence type="ECO:0000256" key="2">
    <source>
        <dbReference type="ARBA" id="ARBA00022568"/>
    </source>
</evidence>
<reference evidence="9" key="2">
    <citation type="submission" date="2023-06" db="EMBL/GenBank/DDBJ databases">
        <authorList>
            <person name="Ma L."/>
            <person name="Liu K.-W."/>
            <person name="Li Z."/>
            <person name="Hsiao Y.-Y."/>
            <person name="Qi Y."/>
            <person name="Fu T."/>
            <person name="Tang G."/>
            <person name="Zhang D."/>
            <person name="Sun W.-H."/>
            <person name="Liu D.-K."/>
            <person name="Li Y."/>
            <person name="Chen G.-Z."/>
            <person name="Liu X.-D."/>
            <person name="Liao X.-Y."/>
            <person name="Jiang Y.-T."/>
            <person name="Yu X."/>
            <person name="Hao Y."/>
            <person name="Huang J."/>
            <person name="Zhao X.-W."/>
            <person name="Ke S."/>
            <person name="Chen Y.-Y."/>
            <person name="Wu W.-L."/>
            <person name="Hsu J.-L."/>
            <person name="Lin Y.-F."/>
            <person name="Huang M.-D."/>
            <person name="Li C.-Y."/>
            <person name="Huang L."/>
            <person name="Wang Z.-W."/>
            <person name="Zhao X."/>
            <person name="Zhong W.-Y."/>
            <person name="Peng D.-H."/>
            <person name="Ahmad S."/>
            <person name="Lan S."/>
            <person name="Zhang J.-S."/>
            <person name="Tsai W.-C."/>
            <person name="Van De Peer Y."/>
            <person name="Liu Z.-J."/>
        </authorList>
    </citation>
    <scope>NUCLEOTIDE SEQUENCE</scope>
    <source>
        <strain evidence="9">CP</strain>
        <tissue evidence="9">Leaves</tissue>
    </source>
</reference>
<evidence type="ECO:0000256" key="6">
    <source>
        <dbReference type="ARBA" id="ARBA00023065"/>
    </source>
</evidence>
<keyword evidence="10" id="KW-1185">Reference proteome</keyword>
<accession>A0AAV9EGM9</accession>
<evidence type="ECO:0000256" key="7">
    <source>
        <dbReference type="ARBA" id="ARBA00023303"/>
    </source>
</evidence>
<keyword evidence="2" id="KW-0109">Calcium transport</keyword>
<evidence type="ECO:0000256" key="5">
    <source>
        <dbReference type="ARBA" id="ARBA00022837"/>
    </source>
</evidence>
<dbReference type="PANTHER" id="PTHR46988:SF2">
    <property type="entry name" value="TWO PORE CALCIUM CHANNEL PROTEIN 1"/>
    <property type="match status" value="1"/>
</dbReference>